<accession>A0A9P0FHY0</accession>
<dbReference type="EMBL" id="OV121135">
    <property type="protein sequence ID" value="CAH0555022.1"/>
    <property type="molecule type" value="Genomic_DNA"/>
</dbReference>
<dbReference type="Proteomes" id="UP001154078">
    <property type="component" value="Chromosome 4"/>
</dbReference>
<evidence type="ECO:0000313" key="2">
    <source>
        <dbReference type="Proteomes" id="UP001154078"/>
    </source>
</evidence>
<organism evidence="1 2">
    <name type="scientific">Brassicogethes aeneus</name>
    <name type="common">Rape pollen beetle</name>
    <name type="synonym">Meligethes aeneus</name>
    <dbReference type="NCBI Taxonomy" id="1431903"/>
    <lineage>
        <taxon>Eukaryota</taxon>
        <taxon>Metazoa</taxon>
        <taxon>Ecdysozoa</taxon>
        <taxon>Arthropoda</taxon>
        <taxon>Hexapoda</taxon>
        <taxon>Insecta</taxon>
        <taxon>Pterygota</taxon>
        <taxon>Neoptera</taxon>
        <taxon>Endopterygota</taxon>
        <taxon>Coleoptera</taxon>
        <taxon>Polyphaga</taxon>
        <taxon>Cucujiformia</taxon>
        <taxon>Nitidulidae</taxon>
        <taxon>Meligethinae</taxon>
        <taxon>Brassicogethes</taxon>
    </lineage>
</organism>
<gene>
    <name evidence="1" type="ORF">MELIAE_LOCUS6459</name>
</gene>
<reference evidence="1" key="1">
    <citation type="submission" date="2021-12" db="EMBL/GenBank/DDBJ databases">
        <authorList>
            <person name="King R."/>
        </authorList>
    </citation>
    <scope>NUCLEOTIDE SEQUENCE</scope>
</reference>
<dbReference type="AlphaFoldDB" id="A0A9P0FHY0"/>
<proteinExistence type="predicted"/>
<sequence length="102" mass="11828">MLSKFYLFSLSKPIKFNDLSSIVIESGLSDQIDLDALYEEFCEMKPALELAYSSNLPILDKWNSIFKENNFKYILKIVQFVFSLFGFNANAERVFSMCSALW</sequence>
<evidence type="ECO:0008006" key="3">
    <source>
        <dbReference type="Google" id="ProtNLM"/>
    </source>
</evidence>
<name>A0A9P0FHY0_BRAAE</name>
<evidence type="ECO:0000313" key="1">
    <source>
        <dbReference type="EMBL" id="CAH0555022.1"/>
    </source>
</evidence>
<keyword evidence="2" id="KW-1185">Reference proteome</keyword>
<protein>
    <recommendedName>
        <fullName evidence="3">HAT C-terminal dimerisation domain-containing protein</fullName>
    </recommendedName>
</protein>